<evidence type="ECO:0000313" key="2">
    <source>
        <dbReference type="Proteomes" id="UP001497623"/>
    </source>
</evidence>
<accession>A0AAV2PQ73</accession>
<protein>
    <submittedName>
        <fullName evidence="1">Uncharacterized protein</fullName>
    </submittedName>
</protein>
<name>A0AAV2PQ73_MEGNR</name>
<dbReference type="EMBL" id="CAXKWB010000686">
    <property type="protein sequence ID" value="CAL4061825.1"/>
    <property type="molecule type" value="Genomic_DNA"/>
</dbReference>
<proteinExistence type="predicted"/>
<dbReference type="Gene3D" id="2.80.10.50">
    <property type="match status" value="1"/>
</dbReference>
<dbReference type="AlphaFoldDB" id="A0AAV2PQ73"/>
<dbReference type="Proteomes" id="UP001497623">
    <property type="component" value="Unassembled WGS sequence"/>
</dbReference>
<organism evidence="1 2">
    <name type="scientific">Meganyctiphanes norvegica</name>
    <name type="common">Northern krill</name>
    <name type="synonym">Thysanopoda norvegica</name>
    <dbReference type="NCBI Taxonomy" id="48144"/>
    <lineage>
        <taxon>Eukaryota</taxon>
        <taxon>Metazoa</taxon>
        <taxon>Ecdysozoa</taxon>
        <taxon>Arthropoda</taxon>
        <taxon>Crustacea</taxon>
        <taxon>Multicrustacea</taxon>
        <taxon>Malacostraca</taxon>
        <taxon>Eumalacostraca</taxon>
        <taxon>Eucarida</taxon>
        <taxon>Euphausiacea</taxon>
        <taxon>Euphausiidae</taxon>
        <taxon>Meganyctiphanes</taxon>
    </lineage>
</organism>
<sequence length="162" mass="18375">MGAAGSHFVIKHTETEKFIHILNNTISCNQSPLVFNKGVHDRMTFEFEVSEDDDEYGYIKHVASGKYVHPFGGSEEPELNTPLVIYDDKHDGCLFNIDQETGLIKHKGGLYVNPALHHQRPRKNVWLVLHEDTSERSNFMFVDPNDTDSEIDIPCDSDSGED</sequence>
<gene>
    <name evidence="1" type="ORF">MNOR_LOCUS2291</name>
</gene>
<reference evidence="1 2" key="1">
    <citation type="submission" date="2024-05" db="EMBL/GenBank/DDBJ databases">
        <authorList>
            <person name="Wallberg A."/>
        </authorList>
    </citation>
    <scope>NUCLEOTIDE SEQUENCE [LARGE SCALE GENOMIC DNA]</scope>
</reference>
<comment type="caution">
    <text evidence="1">The sequence shown here is derived from an EMBL/GenBank/DDBJ whole genome shotgun (WGS) entry which is preliminary data.</text>
</comment>
<evidence type="ECO:0000313" key="1">
    <source>
        <dbReference type="EMBL" id="CAL4061825.1"/>
    </source>
</evidence>
<keyword evidence="2" id="KW-1185">Reference proteome</keyword>